<evidence type="ECO:0000313" key="2">
    <source>
        <dbReference type="EMBL" id="KRL53318.1"/>
    </source>
</evidence>
<dbReference type="PATRIC" id="fig|1114972.6.peg.1329"/>
<dbReference type="Pfam" id="PF24710">
    <property type="entry name" value="DUF7671"/>
    <property type="match status" value="1"/>
</dbReference>
<feature type="domain" description="DUF7671" evidence="1">
    <location>
        <begin position="2"/>
        <end position="93"/>
    </location>
</feature>
<organism evidence="2 3">
    <name type="scientific">Furfurilactobacillus rossiae DSM 15814</name>
    <dbReference type="NCBI Taxonomy" id="1114972"/>
    <lineage>
        <taxon>Bacteria</taxon>
        <taxon>Bacillati</taxon>
        <taxon>Bacillota</taxon>
        <taxon>Bacilli</taxon>
        <taxon>Lactobacillales</taxon>
        <taxon>Lactobacillaceae</taxon>
        <taxon>Furfurilactobacillus</taxon>
    </lineage>
</organism>
<dbReference type="InterPro" id="IPR056088">
    <property type="entry name" value="DUF7671"/>
</dbReference>
<dbReference type="RefSeq" id="WP_017262976.1">
    <property type="nucleotide sequence ID" value="NZ_AUAW01000010.1"/>
</dbReference>
<dbReference type="AlphaFoldDB" id="A0A0R1R8M0"/>
<dbReference type="Proteomes" id="UP000051999">
    <property type="component" value="Unassembled WGS sequence"/>
</dbReference>
<name>A0A0R1R8M0_9LACO</name>
<gene>
    <name evidence="2" type="ORF">FD35_GL001312</name>
</gene>
<sequence length="104" mass="11896">MKGKYEVTRFVGIPMTTDDSGKYVVSGDGKPHEWRVGKHTKGKFDRLGQLFLTENNLMVAIIAAYPVPFKERHQWTPMQRFTSEHISDDLVEQLRSSNNITDGL</sequence>
<keyword evidence="3" id="KW-1185">Reference proteome</keyword>
<proteinExistence type="predicted"/>
<reference evidence="2 3" key="1">
    <citation type="journal article" date="2015" name="Genome Announc.">
        <title>Expanding the biotechnology potential of lactobacilli through comparative genomics of 213 strains and associated genera.</title>
        <authorList>
            <person name="Sun Z."/>
            <person name="Harris H.M."/>
            <person name="McCann A."/>
            <person name="Guo C."/>
            <person name="Argimon S."/>
            <person name="Zhang W."/>
            <person name="Yang X."/>
            <person name="Jeffery I.B."/>
            <person name="Cooney J.C."/>
            <person name="Kagawa T.F."/>
            <person name="Liu W."/>
            <person name="Song Y."/>
            <person name="Salvetti E."/>
            <person name="Wrobel A."/>
            <person name="Rasinkangas P."/>
            <person name="Parkhill J."/>
            <person name="Rea M.C."/>
            <person name="O'Sullivan O."/>
            <person name="Ritari J."/>
            <person name="Douillard F.P."/>
            <person name="Paul Ross R."/>
            <person name="Yang R."/>
            <person name="Briner A.E."/>
            <person name="Felis G.E."/>
            <person name="de Vos W.M."/>
            <person name="Barrangou R."/>
            <person name="Klaenhammer T.R."/>
            <person name="Caufield P.W."/>
            <person name="Cui Y."/>
            <person name="Zhang H."/>
            <person name="O'Toole P.W."/>
        </authorList>
    </citation>
    <scope>NUCLEOTIDE SEQUENCE [LARGE SCALE GENOMIC DNA]</scope>
    <source>
        <strain evidence="2 3">DSM 15814</strain>
    </source>
</reference>
<dbReference type="eggNOG" id="ENOG50348YF">
    <property type="taxonomic scope" value="Bacteria"/>
</dbReference>
<evidence type="ECO:0000259" key="1">
    <source>
        <dbReference type="Pfam" id="PF24710"/>
    </source>
</evidence>
<dbReference type="STRING" id="1114972.FD35_GL001312"/>
<dbReference type="EMBL" id="AZFF01000021">
    <property type="protein sequence ID" value="KRL53318.1"/>
    <property type="molecule type" value="Genomic_DNA"/>
</dbReference>
<accession>A0A0R1R8M0</accession>
<protein>
    <recommendedName>
        <fullName evidence="1">DUF7671 domain-containing protein</fullName>
    </recommendedName>
</protein>
<comment type="caution">
    <text evidence="2">The sequence shown here is derived from an EMBL/GenBank/DDBJ whole genome shotgun (WGS) entry which is preliminary data.</text>
</comment>
<dbReference type="OrthoDB" id="2142474at2"/>
<evidence type="ECO:0000313" key="3">
    <source>
        <dbReference type="Proteomes" id="UP000051999"/>
    </source>
</evidence>